<dbReference type="EMBL" id="JACXWD010000007">
    <property type="protein sequence ID" value="MBD3867184.1"/>
    <property type="molecule type" value="Genomic_DNA"/>
</dbReference>
<name>A0A8J7CDS6_9BACT</name>
<keyword evidence="1" id="KW-0812">Transmembrane</keyword>
<evidence type="ECO:0000256" key="1">
    <source>
        <dbReference type="SAM" id="Phobius"/>
    </source>
</evidence>
<comment type="caution">
    <text evidence="2">The sequence shown here is derived from an EMBL/GenBank/DDBJ whole genome shotgun (WGS) entry which is preliminary data.</text>
</comment>
<dbReference type="AlphaFoldDB" id="A0A8J7CDS6"/>
<dbReference type="Proteomes" id="UP000648239">
    <property type="component" value="Unassembled WGS sequence"/>
</dbReference>
<sequence length="377" mass="42686">MRPLILRYLAGFAAGWLLINLGLFLIKTDGPPSPTGSLVQKMSAYELDRSRFDMVFVGDSRTYCAMHPDLLDPLLGVRSTNLAHWANWLPTQYAQFQDLIETMPPTTTVVWSVGHQNFQPVAERIHAAYPVCLARIPQYLSLGYSLDSLKDNLVFFGPSTTVLGWMPRLRERVDHALERPVLDTAVEAGAGTLRPDGLSDIMKRLRDDPGTGSLELLFDDGSVTSVAVSKTNGAYERVELAPGYFREKQRENARSLKDGQEGGLDEFLPADEYWNTFLAILDLCRAHDVRLVVNEVEEAPYVYLTTERQEALRRFMRETVEREVTARGFPYVRVDFDLLSDADYFDFNHLNQSGIRKYSRLLADRLRPVLSRSDGTD</sequence>
<keyword evidence="1" id="KW-0472">Membrane</keyword>
<reference evidence="2 3" key="1">
    <citation type="submission" date="2020-08" db="EMBL/GenBank/DDBJ databases">
        <title>Acidobacteriota in marine sediments use diverse sulfur dissimilation pathways.</title>
        <authorList>
            <person name="Wasmund K."/>
        </authorList>
    </citation>
    <scope>NUCLEOTIDE SEQUENCE [LARGE SCALE GENOMIC DNA]</scope>
    <source>
        <strain evidence="2">MAG AM4</strain>
    </source>
</reference>
<gene>
    <name evidence="2" type="ORF">IFK94_03580</name>
</gene>
<dbReference type="SUPFAM" id="SSF52266">
    <property type="entry name" value="SGNH hydrolase"/>
    <property type="match status" value="1"/>
</dbReference>
<protein>
    <submittedName>
        <fullName evidence="2">Uncharacterized protein</fullName>
    </submittedName>
</protein>
<organism evidence="2 3">
    <name type="scientific">Candidatus Polarisedimenticola svalbardensis</name>
    <dbReference type="NCBI Taxonomy" id="2886004"/>
    <lineage>
        <taxon>Bacteria</taxon>
        <taxon>Pseudomonadati</taxon>
        <taxon>Acidobacteriota</taxon>
        <taxon>Candidatus Polarisedimenticolia</taxon>
        <taxon>Candidatus Polarisedimenticolales</taxon>
        <taxon>Candidatus Polarisedimenticolaceae</taxon>
        <taxon>Candidatus Polarisedimenticola</taxon>
    </lineage>
</organism>
<evidence type="ECO:0000313" key="3">
    <source>
        <dbReference type="Proteomes" id="UP000648239"/>
    </source>
</evidence>
<evidence type="ECO:0000313" key="2">
    <source>
        <dbReference type="EMBL" id="MBD3867184.1"/>
    </source>
</evidence>
<feature type="transmembrane region" description="Helical" evidence="1">
    <location>
        <begin position="6"/>
        <end position="26"/>
    </location>
</feature>
<proteinExistence type="predicted"/>
<accession>A0A8J7CDS6</accession>
<keyword evidence="1" id="KW-1133">Transmembrane helix</keyword>